<dbReference type="InterPro" id="IPR036291">
    <property type="entry name" value="NAD(P)-bd_dom_sf"/>
</dbReference>
<proteinExistence type="predicted"/>
<comment type="caution">
    <text evidence="2">The sequence shown here is derived from an EMBL/GenBank/DDBJ whole genome shotgun (WGS) entry which is preliminary data.</text>
</comment>
<dbReference type="AlphaFoldDB" id="A0A2D0AXA7"/>
<organism evidence="2 3">
    <name type="scientific">Micromonospora wenchangensis</name>
    <dbReference type="NCBI Taxonomy" id="1185415"/>
    <lineage>
        <taxon>Bacteria</taxon>
        <taxon>Bacillati</taxon>
        <taxon>Actinomycetota</taxon>
        <taxon>Actinomycetes</taxon>
        <taxon>Micromonosporales</taxon>
        <taxon>Micromonosporaceae</taxon>
        <taxon>Micromonospora</taxon>
    </lineage>
</organism>
<dbReference type="SUPFAM" id="SSF51735">
    <property type="entry name" value="NAD(P)-binding Rossmann-fold domains"/>
    <property type="match status" value="1"/>
</dbReference>
<evidence type="ECO:0000313" key="3">
    <source>
        <dbReference type="Proteomes" id="UP000197174"/>
    </source>
</evidence>
<dbReference type="RefSeq" id="WP_088642502.1">
    <property type="nucleotide sequence ID" value="NZ_MZMV01000005.1"/>
</dbReference>
<protein>
    <submittedName>
        <fullName evidence="2">Nucleoside-diphosphate sugar epimerase</fullName>
    </submittedName>
</protein>
<dbReference type="PANTHER" id="PTHR43162:SF1">
    <property type="entry name" value="PRESTALK A DIFFERENTIATION PROTEIN A"/>
    <property type="match status" value="1"/>
</dbReference>
<dbReference type="Gene3D" id="3.40.50.720">
    <property type="entry name" value="NAD(P)-binding Rossmann-like Domain"/>
    <property type="match status" value="1"/>
</dbReference>
<dbReference type="Pfam" id="PF05368">
    <property type="entry name" value="NmrA"/>
    <property type="match status" value="1"/>
</dbReference>
<dbReference type="PANTHER" id="PTHR43162">
    <property type="match status" value="1"/>
</dbReference>
<dbReference type="InterPro" id="IPR051604">
    <property type="entry name" value="Ergot_Alk_Oxidoreductase"/>
</dbReference>
<dbReference type="InterPro" id="IPR008030">
    <property type="entry name" value="NmrA-like"/>
</dbReference>
<reference evidence="2 3" key="1">
    <citation type="submission" date="2017-03" db="EMBL/GenBank/DDBJ databases">
        <title>Whole genome sequence of Micromonospora wenchangensis, isolated from mangrove soil.</title>
        <authorList>
            <person name="Yang H."/>
        </authorList>
    </citation>
    <scope>NUCLEOTIDE SEQUENCE [LARGE SCALE GENOMIC DNA]</scope>
    <source>
        <strain evidence="2 3">CCTCC AA 2012002</strain>
    </source>
</reference>
<feature type="domain" description="NmrA-like" evidence="1">
    <location>
        <begin position="2"/>
        <end position="280"/>
    </location>
</feature>
<dbReference type="EMBL" id="MZMV01000005">
    <property type="protein sequence ID" value="OWV11581.1"/>
    <property type="molecule type" value="Genomic_DNA"/>
</dbReference>
<sequence>MIVVTAPTGQIGSKLVRTLLTHGEPVRLVVRDPGKLPTGVRKRAEVVTGSHHDPATLDRALTDADALFWLMPATPTASSPYEAYVSASIPGADAVVRHAVPHVVVVSALGRGAQVYAGHVSASHAMEDLLRSTGAHVRALALPTFMDNILRQTATIGDGAVTGTLPADFTTPWIATKDIAALAAGYLLDRDWTGQDSVESLGGEDLSFADIAAILTDVLGTPIRYQLLDRAVVKEFLLGRGFSAAMAQSMIDMDVACERGINNAVPRTAQNTTPTTFHEFALESIKPAVLGRAVSGRAS</sequence>
<accession>A0A2D0AXA7</accession>
<evidence type="ECO:0000313" key="2">
    <source>
        <dbReference type="EMBL" id="OWV11581.1"/>
    </source>
</evidence>
<dbReference type="OrthoDB" id="4632815at2"/>
<name>A0A2D0AXA7_9ACTN</name>
<keyword evidence="3" id="KW-1185">Reference proteome</keyword>
<gene>
    <name evidence="2" type="ORF">B5D80_04660</name>
</gene>
<dbReference type="Gene3D" id="3.90.25.10">
    <property type="entry name" value="UDP-galactose 4-epimerase, domain 1"/>
    <property type="match status" value="1"/>
</dbReference>
<dbReference type="Proteomes" id="UP000197174">
    <property type="component" value="Unassembled WGS sequence"/>
</dbReference>
<evidence type="ECO:0000259" key="1">
    <source>
        <dbReference type="Pfam" id="PF05368"/>
    </source>
</evidence>